<keyword evidence="2" id="KW-1185">Reference proteome</keyword>
<reference evidence="1" key="1">
    <citation type="journal article" date="2019" name="bioRxiv">
        <title>The Genome of the Zebra Mussel, Dreissena polymorpha: A Resource for Invasive Species Research.</title>
        <authorList>
            <person name="McCartney M.A."/>
            <person name="Auch B."/>
            <person name="Kono T."/>
            <person name="Mallez S."/>
            <person name="Zhang Y."/>
            <person name="Obille A."/>
            <person name="Becker A."/>
            <person name="Abrahante J.E."/>
            <person name="Garbe J."/>
            <person name="Badalamenti J.P."/>
            <person name="Herman A."/>
            <person name="Mangelson H."/>
            <person name="Liachko I."/>
            <person name="Sullivan S."/>
            <person name="Sone E.D."/>
            <person name="Koren S."/>
            <person name="Silverstein K.A.T."/>
            <person name="Beckman K.B."/>
            <person name="Gohl D.M."/>
        </authorList>
    </citation>
    <scope>NUCLEOTIDE SEQUENCE</scope>
    <source>
        <strain evidence="1">Duluth1</strain>
        <tissue evidence="1">Whole animal</tissue>
    </source>
</reference>
<dbReference type="EMBL" id="JAIWYP010000005">
    <property type="protein sequence ID" value="KAH3824020.1"/>
    <property type="molecule type" value="Genomic_DNA"/>
</dbReference>
<comment type="caution">
    <text evidence="1">The sequence shown here is derived from an EMBL/GenBank/DDBJ whole genome shotgun (WGS) entry which is preliminary data.</text>
</comment>
<proteinExistence type="predicted"/>
<evidence type="ECO:0000313" key="2">
    <source>
        <dbReference type="Proteomes" id="UP000828390"/>
    </source>
</evidence>
<evidence type="ECO:0000313" key="1">
    <source>
        <dbReference type="EMBL" id="KAH3824020.1"/>
    </source>
</evidence>
<protein>
    <submittedName>
        <fullName evidence="1">Uncharacterized protein</fullName>
    </submittedName>
</protein>
<reference evidence="1" key="2">
    <citation type="submission" date="2020-11" db="EMBL/GenBank/DDBJ databases">
        <authorList>
            <person name="McCartney M.A."/>
            <person name="Auch B."/>
            <person name="Kono T."/>
            <person name="Mallez S."/>
            <person name="Becker A."/>
            <person name="Gohl D.M."/>
            <person name="Silverstein K.A.T."/>
            <person name="Koren S."/>
            <person name="Bechman K.B."/>
            <person name="Herman A."/>
            <person name="Abrahante J.E."/>
            <person name="Garbe J."/>
        </authorList>
    </citation>
    <scope>NUCLEOTIDE SEQUENCE</scope>
    <source>
        <strain evidence="1">Duluth1</strain>
        <tissue evidence="1">Whole animal</tissue>
    </source>
</reference>
<accession>A0A9D4GVX4</accession>
<gene>
    <name evidence="1" type="ORF">DPMN_125848</name>
</gene>
<dbReference type="Proteomes" id="UP000828390">
    <property type="component" value="Unassembled WGS sequence"/>
</dbReference>
<organism evidence="1 2">
    <name type="scientific">Dreissena polymorpha</name>
    <name type="common">Zebra mussel</name>
    <name type="synonym">Mytilus polymorpha</name>
    <dbReference type="NCBI Taxonomy" id="45954"/>
    <lineage>
        <taxon>Eukaryota</taxon>
        <taxon>Metazoa</taxon>
        <taxon>Spiralia</taxon>
        <taxon>Lophotrochozoa</taxon>
        <taxon>Mollusca</taxon>
        <taxon>Bivalvia</taxon>
        <taxon>Autobranchia</taxon>
        <taxon>Heteroconchia</taxon>
        <taxon>Euheterodonta</taxon>
        <taxon>Imparidentia</taxon>
        <taxon>Neoheterodontei</taxon>
        <taxon>Myida</taxon>
        <taxon>Dreissenoidea</taxon>
        <taxon>Dreissenidae</taxon>
        <taxon>Dreissena</taxon>
    </lineage>
</organism>
<dbReference type="AlphaFoldDB" id="A0A9D4GVX4"/>
<name>A0A9D4GVX4_DREPO</name>
<sequence>MTTDTTSHMYGSSMELSSTTYYPQNTSRELKPMKMGFISLMLDTRTRVYTNAK</sequence>